<dbReference type="OrthoDB" id="1447167at2"/>
<dbReference type="HOGENOM" id="CLU_1493972_0_0_10"/>
<feature type="chain" id="PRO_5003379776" description="DUF4840 domain-containing protein" evidence="1">
    <location>
        <begin position="17"/>
        <end position="180"/>
    </location>
</feature>
<name>F8WXS1_9BACT</name>
<gene>
    <name evidence="2" type="ORF">HMPREF9456_00851</name>
</gene>
<dbReference type="GeneID" id="78081525"/>
<dbReference type="PROSITE" id="PS51257">
    <property type="entry name" value="PROKAR_LIPOPROTEIN"/>
    <property type="match status" value="1"/>
</dbReference>
<keyword evidence="3" id="KW-1185">Reference proteome</keyword>
<reference evidence="2 3" key="1">
    <citation type="submission" date="2011-04" db="EMBL/GenBank/DDBJ databases">
        <title>The Genome Sequence of Dysgonomonas mossii DSM 22836.</title>
        <authorList>
            <consortium name="The Broad Institute Genome Sequencing Platform"/>
            <person name="Earl A."/>
            <person name="Ward D."/>
            <person name="Feldgarden M."/>
            <person name="Gevers D."/>
            <person name="Pudlo N."/>
            <person name="Martens E."/>
            <person name="Allen-Vercoe E."/>
            <person name="Young S.K."/>
            <person name="Zeng Q."/>
            <person name="Gargeya S."/>
            <person name="Fitzgerald M."/>
            <person name="Haas B."/>
            <person name="Abouelleil A."/>
            <person name="Alvarado L."/>
            <person name="Arachchi H.M."/>
            <person name="Berlin A."/>
            <person name="Brown A."/>
            <person name="Chapman S.B."/>
            <person name="Chen Z."/>
            <person name="Dunbar C."/>
            <person name="Freedman E."/>
            <person name="Gearin G."/>
            <person name="Gellesch M."/>
            <person name="Goldberg J."/>
            <person name="Griggs A."/>
            <person name="Gujja S."/>
            <person name="Heiman D."/>
            <person name="Howarth C."/>
            <person name="Larson L."/>
            <person name="Lui A."/>
            <person name="MacDonald P.J.P."/>
            <person name="Mehta T."/>
            <person name="Montmayeur A."/>
            <person name="Murphy C."/>
            <person name="Neiman D."/>
            <person name="Pearson M."/>
            <person name="Priest M."/>
            <person name="Roberts A."/>
            <person name="Saif S."/>
            <person name="Shea T."/>
            <person name="Shenoy N."/>
            <person name="Sisk P."/>
            <person name="Stolte C."/>
            <person name="Sykes S."/>
            <person name="Yandava C."/>
            <person name="Wortman J."/>
            <person name="Nusbaum C."/>
            <person name="Birren B."/>
        </authorList>
    </citation>
    <scope>NUCLEOTIDE SEQUENCE [LARGE SCALE GENOMIC DNA]</scope>
    <source>
        <strain evidence="2 3">DSM 22836</strain>
    </source>
</reference>
<accession>F8WXS1</accession>
<evidence type="ECO:0000256" key="1">
    <source>
        <dbReference type="SAM" id="SignalP"/>
    </source>
</evidence>
<protein>
    <recommendedName>
        <fullName evidence="4">DUF4840 domain-containing protein</fullName>
    </recommendedName>
</protein>
<evidence type="ECO:0000313" key="3">
    <source>
        <dbReference type="Proteomes" id="UP000006420"/>
    </source>
</evidence>
<dbReference type="EMBL" id="ADLW01000003">
    <property type="protein sequence ID" value="EGK04524.1"/>
    <property type="molecule type" value="Genomic_DNA"/>
</dbReference>
<dbReference type="AlphaFoldDB" id="F8WXS1"/>
<dbReference type="RefSeq" id="WP_006842222.1">
    <property type="nucleotide sequence ID" value="NZ_AQWJ01000002.1"/>
</dbReference>
<evidence type="ECO:0000313" key="2">
    <source>
        <dbReference type="EMBL" id="EGK04524.1"/>
    </source>
</evidence>
<dbReference type="Proteomes" id="UP000006420">
    <property type="component" value="Unassembled WGS sequence"/>
</dbReference>
<proteinExistence type="predicted"/>
<sequence length="180" mass="20012">MRKLAFILFTITTVFALTSCGSDEEKEQIFFEGECKQTVEIKGYSGQVAETNPAVISTLSDMLKDNPNYGSPISTGEFYPDRTSIKIVGLKEGVTLAGFTLTINGRSQVFGDIKLPNGSTEYILYTGSYTDFFKNAFNLMVNKKQLETVVKFTPSVDVTAGDNVKLEIVYRGKFSYWAKK</sequence>
<organism evidence="2 3">
    <name type="scientific">Dysgonomonas mossii DSM 22836</name>
    <dbReference type="NCBI Taxonomy" id="742767"/>
    <lineage>
        <taxon>Bacteria</taxon>
        <taxon>Pseudomonadati</taxon>
        <taxon>Bacteroidota</taxon>
        <taxon>Bacteroidia</taxon>
        <taxon>Bacteroidales</taxon>
        <taxon>Dysgonomonadaceae</taxon>
        <taxon>Dysgonomonas</taxon>
    </lineage>
</organism>
<feature type="signal peptide" evidence="1">
    <location>
        <begin position="1"/>
        <end position="16"/>
    </location>
</feature>
<keyword evidence="1" id="KW-0732">Signal</keyword>
<comment type="caution">
    <text evidence="2">The sequence shown here is derived from an EMBL/GenBank/DDBJ whole genome shotgun (WGS) entry which is preliminary data.</text>
</comment>
<evidence type="ECO:0008006" key="4">
    <source>
        <dbReference type="Google" id="ProtNLM"/>
    </source>
</evidence>